<dbReference type="Proteomes" id="UP001606300">
    <property type="component" value="Unassembled WGS sequence"/>
</dbReference>
<protein>
    <submittedName>
        <fullName evidence="2">DUF4240 domain-containing protein</fullName>
    </submittedName>
</protein>
<dbReference type="EMBL" id="JBIGHY010000007">
    <property type="protein sequence ID" value="MFG6416144.1"/>
    <property type="molecule type" value="Genomic_DNA"/>
</dbReference>
<gene>
    <name evidence="2" type="ORF">ACG02S_19805</name>
</gene>
<feature type="domain" description="DUF4240" evidence="1">
    <location>
        <begin position="9"/>
        <end position="132"/>
    </location>
</feature>
<reference evidence="2 3" key="1">
    <citation type="submission" date="2024-09" db="EMBL/GenBank/DDBJ databases">
        <title>Novel species of the genus Pelomonas and Roseateles isolated from streams.</title>
        <authorList>
            <person name="Lu H."/>
        </authorList>
    </citation>
    <scope>NUCLEOTIDE SEQUENCE [LARGE SCALE GENOMIC DNA]</scope>
    <source>
        <strain evidence="2 3">DC23W</strain>
    </source>
</reference>
<dbReference type="RefSeq" id="WP_394472211.1">
    <property type="nucleotide sequence ID" value="NZ_JBIGHY010000007.1"/>
</dbReference>
<name>A0ABW7ERL2_9BURK</name>
<evidence type="ECO:0000313" key="2">
    <source>
        <dbReference type="EMBL" id="MFG6416144.1"/>
    </source>
</evidence>
<sequence length="245" mass="27587">MKNLSAGVDFWSLIEKARITEDKARIESPNIDLLNIAFSKLPAQARNDATCIFRLLLRDADRQALWQLCSLMIGQPCGDDSFEYFRRWLVLQGEYIYKRIVSEPDIMAELLRLEGNNSFEPFVESAGSIDEANFHNDKITADIHSQWSWTASSAKSIQQALPNTWKLLGARFVWDQLSLSEEAVVFECEAQGLGTIRVGDRLLHTAGLGAGIVRKIILPDAAIAEIDFESETKSMVISSAFFNRR</sequence>
<accession>A0ABW7ERL2</accession>
<comment type="caution">
    <text evidence="2">The sequence shown here is derived from an EMBL/GenBank/DDBJ whole genome shotgun (WGS) entry which is preliminary data.</text>
</comment>
<dbReference type="InterPro" id="IPR025334">
    <property type="entry name" value="DUF4240"/>
</dbReference>
<dbReference type="Pfam" id="PF14024">
    <property type="entry name" value="DUF4240"/>
    <property type="match status" value="1"/>
</dbReference>
<proteinExistence type="predicted"/>
<keyword evidence="3" id="KW-1185">Reference proteome</keyword>
<evidence type="ECO:0000313" key="3">
    <source>
        <dbReference type="Proteomes" id="UP001606300"/>
    </source>
</evidence>
<organism evidence="2 3">
    <name type="scientific">Pelomonas dachongensis</name>
    <dbReference type="NCBI Taxonomy" id="3299029"/>
    <lineage>
        <taxon>Bacteria</taxon>
        <taxon>Pseudomonadati</taxon>
        <taxon>Pseudomonadota</taxon>
        <taxon>Betaproteobacteria</taxon>
        <taxon>Burkholderiales</taxon>
        <taxon>Sphaerotilaceae</taxon>
        <taxon>Roseateles</taxon>
    </lineage>
</organism>
<evidence type="ECO:0000259" key="1">
    <source>
        <dbReference type="Pfam" id="PF14024"/>
    </source>
</evidence>